<reference evidence="6 7" key="2">
    <citation type="submission" date="2007-06" db="EMBL/GenBank/DDBJ databases">
        <title>Draft genome sequence of Pseudoflavonifractor capillosus ATCC 29799.</title>
        <authorList>
            <person name="Sudarsanam P."/>
            <person name="Ley R."/>
            <person name="Guruge J."/>
            <person name="Turnbaugh P.J."/>
            <person name="Mahowald M."/>
            <person name="Liep D."/>
            <person name="Gordon J."/>
        </authorList>
    </citation>
    <scope>NUCLEOTIDE SEQUENCE [LARGE SCALE GENOMIC DNA]</scope>
    <source>
        <strain evidence="6 7">ATCC 29799</strain>
    </source>
</reference>
<dbReference type="STRING" id="411467.BACCAP_04017"/>
<comment type="cofactor">
    <cofactor evidence="4">
        <name>a divalent metal cation</name>
        <dbReference type="ChEBI" id="CHEBI:60240"/>
    </cofactor>
</comment>
<dbReference type="SUPFAM" id="SSF56300">
    <property type="entry name" value="Metallo-dependent phosphatases"/>
    <property type="match status" value="1"/>
</dbReference>
<proteinExistence type="inferred from homology"/>
<dbReference type="Pfam" id="PF12850">
    <property type="entry name" value="Metallophos_2"/>
    <property type="match status" value="1"/>
</dbReference>
<evidence type="ECO:0000259" key="5">
    <source>
        <dbReference type="Pfam" id="PF12850"/>
    </source>
</evidence>
<dbReference type="GO" id="GO:0046872">
    <property type="term" value="F:metal ion binding"/>
    <property type="evidence" value="ECO:0007669"/>
    <property type="project" value="UniProtKB-KW"/>
</dbReference>
<evidence type="ECO:0000256" key="3">
    <source>
        <dbReference type="ARBA" id="ARBA00022801"/>
    </source>
</evidence>
<dbReference type="InterPro" id="IPR024654">
    <property type="entry name" value="Calcineurin-like_PHP_lpxH"/>
</dbReference>
<dbReference type="PANTHER" id="PTHR11124">
    <property type="entry name" value="VACUOLAR SORTING PROTEIN VPS29"/>
    <property type="match status" value="1"/>
</dbReference>
<evidence type="ECO:0000256" key="2">
    <source>
        <dbReference type="ARBA" id="ARBA00022723"/>
    </source>
</evidence>
<gene>
    <name evidence="6" type="ORF">BACCAP_04017</name>
</gene>
<protein>
    <recommendedName>
        <fullName evidence="4">Phosphoesterase</fullName>
        <ecNumber evidence="4">3.1.4.-</ecNumber>
    </recommendedName>
</protein>
<dbReference type="Proteomes" id="UP000003639">
    <property type="component" value="Unassembled WGS sequence"/>
</dbReference>
<dbReference type="NCBIfam" id="TIGR00040">
    <property type="entry name" value="yfcE"/>
    <property type="match status" value="1"/>
</dbReference>
<comment type="caution">
    <text evidence="6">The sequence shown here is derived from an EMBL/GenBank/DDBJ whole genome shotgun (WGS) entry which is preliminary data.</text>
</comment>
<reference evidence="6 7" key="1">
    <citation type="submission" date="2007-04" db="EMBL/GenBank/DDBJ databases">
        <authorList>
            <person name="Fulton L."/>
            <person name="Clifton S."/>
            <person name="Fulton B."/>
            <person name="Xu J."/>
            <person name="Minx P."/>
            <person name="Pepin K.H."/>
            <person name="Johnson M."/>
            <person name="Thiruvilangam P."/>
            <person name="Bhonagiri V."/>
            <person name="Nash W.E."/>
            <person name="Mardis E.R."/>
            <person name="Wilson R.K."/>
        </authorList>
    </citation>
    <scope>NUCLEOTIDE SEQUENCE [LARGE SCALE GENOMIC DNA]</scope>
    <source>
        <strain evidence="6 7">ATCC 29799</strain>
    </source>
</reference>
<accession>A6P0K6</accession>
<keyword evidence="7" id="KW-1185">Reference proteome</keyword>
<dbReference type="PROSITE" id="PS01269">
    <property type="entry name" value="UPF0025"/>
    <property type="match status" value="1"/>
</dbReference>
<evidence type="ECO:0000256" key="1">
    <source>
        <dbReference type="ARBA" id="ARBA00008950"/>
    </source>
</evidence>
<evidence type="ECO:0000256" key="4">
    <source>
        <dbReference type="RuleBase" id="RU362039"/>
    </source>
</evidence>
<dbReference type="AlphaFoldDB" id="A6P0K6"/>
<feature type="domain" description="Calcineurin-like phosphoesterase" evidence="5">
    <location>
        <begin position="10"/>
        <end position="141"/>
    </location>
</feature>
<sequence length="166" mass="18411">MPDRGDGALMKLLVFSDSHGNIEHMRRAVEQEKPDQILHLGDVMRDAVELSRDYPNIPLELVPGNCDYATDVPAQKILYFEGRRILMTHGHIYHVKLGIGAAVRAAVEAKVDVLLFGHTHEAFCCEQDGLWVMNPGTIRGGLVPTCGVIRLDGERTTCEILEIPRG</sequence>
<comment type="similarity">
    <text evidence="1 4">Belongs to the metallophosphoesterase superfamily. YfcE family.</text>
</comment>
<dbReference type="InterPro" id="IPR029052">
    <property type="entry name" value="Metallo-depent_PP-like"/>
</dbReference>
<keyword evidence="2 4" id="KW-0479">Metal-binding</keyword>
<evidence type="ECO:0000313" key="6">
    <source>
        <dbReference type="EMBL" id="EDM98138.1"/>
    </source>
</evidence>
<dbReference type="GO" id="GO:0016787">
    <property type="term" value="F:hydrolase activity"/>
    <property type="evidence" value="ECO:0007669"/>
    <property type="project" value="UniProtKB-UniRule"/>
</dbReference>
<dbReference type="EMBL" id="AAXG02000042">
    <property type="protein sequence ID" value="EDM98138.1"/>
    <property type="molecule type" value="Genomic_DNA"/>
</dbReference>
<dbReference type="InterPro" id="IPR020935">
    <property type="entry name" value="PdiEstase_YfcE_CS"/>
</dbReference>
<organism evidence="6 7">
    <name type="scientific">Pseudoflavonifractor capillosus ATCC 29799</name>
    <dbReference type="NCBI Taxonomy" id="411467"/>
    <lineage>
        <taxon>Bacteria</taxon>
        <taxon>Bacillati</taxon>
        <taxon>Bacillota</taxon>
        <taxon>Clostridia</taxon>
        <taxon>Eubacteriales</taxon>
        <taxon>Oscillospiraceae</taxon>
        <taxon>Pseudoflavonifractor</taxon>
    </lineage>
</organism>
<name>A6P0K6_9FIRM</name>
<dbReference type="EC" id="3.1.4.-" evidence="4"/>
<dbReference type="InterPro" id="IPR000979">
    <property type="entry name" value="Phosphodiesterase_MJ0936/Vps29"/>
</dbReference>
<evidence type="ECO:0000313" key="7">
    <source>
        <dbReference type="Proteomes" id="UP000003639"/>
    </source>
</evidence>
<dbReference type="eggNOG" id="COG0622">
    <property type="taxonomic scope" value="Bacteria"/>
</dbReference>
<dbReference type="Gene3D" id="3.60.21.10">
    <property type="match status" value="1"/>
</dbReference>
<keyword evidence="3 6" id="KW-0378">Hydrolase</keyword>